<proteinExistence type="predicted"/>
<dbReference type="PANTHER" id="PTHR21666:SF288">
    <property type="entry name" value="CELL DIVISION PROTEIN YTFB"/>
    <property type="match status" value="1"/>
</dbReference>
<keyword evidence="8" id="KW-1133">Transmembrane helix</keyword>
<evidence type="ECO:0000256" key="8">
    <source>
        <dbReference type="SAM" id="Phobius"/>
    </source>
</evidence>
<dbReference type="Pfam" id="PF01551">
    <property type="entry name" value="Peptidase_M23"/>
    <property type="match status" value="1"/>
</dbReference>
<keyword evidence="4" id="KW-0378">Hydrolase</keyword>
<name>A0ABY5QR88_9HYPH</name>
<comment type="cofactor">
    <cofactor evidence="1">
        <name>Zn(2+)</name>
        <dbReference type="ChEBI" id="CHEBI:29105"/>
    </cofactor>
</comment>
<feature type="transmembrane region" description="Helical" evidence="8">
    <location>
        <begin position="35"/>
        <end position="60"/>
    </location>
</feature>
<evidence type="ECO:0000256" key="7">
    <source>
        <dbReference type="SAM" id="MobiDB-lite"/>
    </source>
</evidence>
<keyword evidence="8" id="KW-0472">Membrane</keyword>
<dbReference type="PANTHER" id="PTHR21666">
    <property type="entry name" value="PEPTIDASE-RELATED"/>
    <property type="match status" value="1"/>
</dbReference>
<dbReference type="Proteomes" id="UP001058098">
    <property type="component" value="Chromosome"/>
</dbReference>
<accession>A0ABY5QR88</accession>
<evidence type="ECO:0000256" key="4">
    <source>
        <dbReference type="ARBA" id="ARBA00022801"/>
    </source>
</evidence>
<evidence type="ECO:0000256" key="6">
    <source>
        <dbReference type="ARBA" id="ARBA00023049"/>
    </source>
</evidence>
<keyword evidence="6" id="KW-0482">Metalloprotease</keyword>
<keyword evidence="8" id="KW-0812">Transmembrane</keyword>
<evidence type="ECO:0000256" key="3">
    <source>
        <dbReference type="ARBA" id="ARBA00022723"/>
    </source>
</evidence>
<dbReference type="EMBL" id="CP062229">
    <property type="protein sequence ID" value="UVC13686.1"/>
    <property type="molecule type" value="Genomic_DNA"/>
</dbReference>
<dbReference type="InterPro" id="IPR011055">
    <property type="entry name" value="Dup_hybrid_motif"/>
</dbReference>
<dbReference type="InterPro" id="IPR050570">
    <property type="entry name" value="Cell_wall_metabolism_enzyme"/>
</dbReference>
<dbReference type="CDD" id="cd12797">
    <property type="entry name" value="M23_peptidase"/>
    <property type="match status" value="1"/>
</dbReference>
<sequence length="429" mass="46002">MNVAGQSTVFGRRKEPHTVIIARGNEIRHFTIRPWVAAFCGSALAAMAIGYLLATSYLVLRDDLIGATTARQARMQQAYEDRISALRAQVDRITSRQLLDQQLMETKVGELLERQTQLSLRHGRLGPLLERSENDVGTPPAAGTAVSAKSDKRADATDAQPQAYSVAGVGANLGAGDTRPFSLWSTRSDPLPSDTAADRADRLFVSINESLKAIESQQLTRITTLADNAYRNADAISQALEAAGLPVDSDFGKSDAGGPLIPLDSSMTFDSKVKELDEALDALDRLKTEARRLPLANPAPGRSVTSPFGVRTDPLLGTAALHSGMDFRAPTGMPAKVTAPGIVVKAGWNGGYGRMVEVDHGNGFATRYGHLSKINVTVGERLNAGDVIGKTGSSGRSTGPHLHYEIRHNGEAIDPLRFLRVGKKVAQYL</sequence>
<gene>
    <name evidence="10" type="ORF">IHQ72_23645</name>
</gene>
<dbReference type="InterPro" id="IPR016047">
    <property type="entry name" value="M23ase_b-sheet_dom"/>
</dbReference>
<evidence type="ECO:0000313" key="11">
    <source>
        <dbReference type="Proteomes" id="UP001058098"/>
    </source>
</evidence>
<keyword evidence="2" id="KW-0645">Protease</keyword>
<keyword evidence="5" id="KW-0862">Zinc</keyword>
<evidence type="ECO:0000256" key="1">
    <source>
        <dbReference type="ARBA" id="ARBA00001947"/>
    </source>
</evidence>
<dbReference type="RefSeq" id="WP_258117654.1">
    <property type="nucleotide sequence ID" value="NZ_CP062229.1"/>
</dbReference>
<dbReference type="Gene3D" id="2.70.70.10">
    <property type="entry name" value="Glucose Permease (Domain IIA)"/>
    <property type="match status" value="1"/>
</dbReference>
<reference evidence="10" key="1">
    <citation type="submission" date="2020-09" db="EMBL/GenBank/DDBJ databases">
        <title>Rhizobia associated with sainfoin plants.</title>
        <authorList>
            <person name="Asharfi S."/>
            <person name="Kuzmanovic N."/>
            <person name="Bunk B."/>
            <person name="Sproeer C."/>
            <person name="Becker M."/>
            <person name="Thuenen T."/>
        </authorList>
    </citation>
    <scope>NUCLEOTIDE SEQUENCE</scope>
    <source>
        <strain evidence="10">OM4</strain>
    </source>
</reference>
<evidence type="ECO:0000259" key="9">
    <source>
        <dbReference type="Pfam" id="PF01551"/>
    </source>
</evidence>
<feature type="region of interest" description="Disordered" evidence="7">
    <location>
        <begin position="129"/>
        <end position="160"/>
    </location>
</feature>
<keyword evidence="3" id="KW-0479">Metal-binding</keyword>
<evidence type="ECO:0000256" key="5">
    <source>
        <dbReference type="ARBA" id="ARBA00022833"/>
    </source>
</evidence>
<organism evidence="10 11">
    <name type="scientific">Mesorhizobium onobrychidis</name>
    <dbReference type="NCBI Taxonomy" id="2775404"/>
    <lineage>
        <taxon>Bacteria</taxon>
        <taxon>Pseudomonadati</taxon>
        <taxon>Pseudomonadota</taxon>
        <taxon>Alphaproteobacteria</taxon>
        <taxon>Hyphomicrobiales</taxon>
        <taxon>Phyllobacteriaceae</taxon>
        <taxon>Mesorhizobium</taxon>
    </lineage>
</organism>
<protein>
    <submittedName>
        <fullName evidence="10">M23 family metallopeptidase</fullName>
    </submittedName>
</protein>
<evidence type="ECO:0000256" key="2">
    <source>
        <dbReference type="ARBA" id="ARBA00022670"/>
    </source>
</evidence>
<evidence type="ECO:0000313" key="10">
    <source>
        <dbReference type="EMBL" id="UVC13686.1"/>
    </source>
</evidence>
<dbReference type="SUPFAM" id="SSF51261">
    <property type="entry name" value="Duplicated hybrid motif"/>
    <property type="match status" value="1"/>
</dbReference>
<keyword evidence="11" id="KW-1185">Reference proteome</keyword>
<feature type="domain" description="M23ase beta-sheet core" evidence="9">
    <location>
        <begin position="321"/>
        <end position="415"/>
    </location>
</feature>